<feature type="region of interest" description="Disordered" evidence="9">
    <location>
        <begin position="2076"/>
        <end position="2130"/>
    </location>
</feature>
<accession>A0A182YBN4</accession>
<keyword evidence="4" id="KW-0833">Ubl conjugation pathway</keyword>
<dbReference type="SMART" id="SM00494">
    <property type="entry name" value="ChtBD2"/>
    <property type="match status" value="3"/>
</dbReference>
<dbReference type="InterPro" id="IPR029070">
    <property type="entry name" value="Chitinase_insertion_sf"/>
</dbReference>
<proteinExistence type="inferred from homology"/>
<evidence type="ECO:0000259" key="10">
    <source>
        <dbReference type="PROSITE" id="PS50940"/>
    </source>
</evidence>
<dbReference type="GO" id="GO:0006508">
    <property type="term" value="P:proteolysis"/>
    <property type="evidence" value="ECO:0007669"/>
    <property type="project" value="UniProtKB-KW"/>
</dbReference>
<dbReference type="PANTHER" id="PTHR48153">
    <property type="entry name" value="UFM1-SPECIFIC PROTEASE 2"/>
    <property type="match status" value="1"/>
</dbReference>
<sequence>MVVKLRISSHVKKRICDPSFATASTGELYGTICDGVPTVIGFARVLKETNEESEEAVENVATDTPSPIQRNLPSGLDLIGWVKTGPYQDPTDFLLKYGPDAFVTDYPVYVHYTGEPGAELQTFIFTNRMLQSVECVTFEDDFLYREYYLLRLQCTLTLVCEQTEKSVCENAFRLRKQLGSGSVAFTVPAAPGVLLSDYVVTGIDKEETVEMLYAMASAPPPEQDDGFGVVGGGRAKAKKPQISNRPPTGYRVIDFGLLIKKSKDDLDEKLRREACNVTIDRRNDDQTVKVPFQVDCLSMVHRTKKLDKCFDNMVESVDCSLGLIEAALLEQLRHQQRLFVSKCYHMLPKELGHFVTCVYPLDGELSEADSFLERQRANMHKQFLLKMTLAYFRKGNAYQFQPGKRLINPHESLSVPHPDGRTALVAGAYTYHHYMQDGFDDKGWGCAYRSLQTLVSWFNLQGYGSGKVPTHDDIQSCLVRIGDKQRNFIGSRQWIGSTEVSICLNDMLGIDSRIMFVTHGSEMGSLGMELLQHFQQEGTPIMIGGGVLAHTILGVSMNAELGETKFLILDPHYTGADELGPVLGKGWCGWKGEDFWDKAAHYNLCMPIRPKRFKMVWCTVKNQICWWLVALMVAQCVVGPCEAKKCGVICRVRDPLTIGNSQMLKECLYEVYPVESTQNTDGSGFSMQTVDDRRNRLFSLYGGPSSCEYFGTMIQTAKGRDTLVETIRRQLQKSGFKGLDLQCDPVQARVTQQSYAEFMEQLRSYLGNTYVIMVTLSSCQLESGLVKTLNHVADFVTINHGGQPSMLTNALMYGLARHRVLLATPYPTTISCPLNNDYSLNEMLSQVEQHNLFGAVVQLDRDDVNNVCGEGPFPVFRKVLDRLCSNAECNFSGFVRDTRDCGQYYSCDNGCKTTHHCPVGHSFDLCQSRCQPILQVNCNSTTCVVSGNLPNGMTPIRYPIPFPNPNPDCSMGGGGNNGGGNNGGGNNGGGNNGGANNQTTDCCCDVLRNLTTFFNVTREFSQLFLLLNETGLDNTVGVIRRAIPEILDLLGNIVDPLNVLLDTLLNGQQLMNNTLVGMAGVSGQTNILSQLLAFVINLLNNNQICWWLVALMVAQCVVGPCEAKKCGVICRVRDPLTIGNSQMLKECLYEVYPVESTQNTDGSRFSMQTVDDRRNRLFSLYGGPSSCEYFGTMIQTAKGRDTLVETIRRQLQKSGFKGLDLQCDPVQARVTQQAYAEFMEQLRSYLGNTYVIMVTLSSCQLESGLVKTLNHVADFVTINHGGQPSMLTNALMYGLARHRVLLATPYPTTISCPLNNDYSLNEMLSQVEQHNLFGAVVQLDRDDVNNVCGEGPFPVFRKVLDRLCSNAECNFSGFVRDTRDCGQYYSCDNGCKTTHHCPVGHSFDLCKSSCEPFLKVDCNSTTCSVSGGLPNGFVPIPYPVPFPIANLNCSIFDNGGGNNGGGNNGGGNNGGGNNQTSDCCCDVLRNITLILTGTADFNELEKLLFQIKADGTIGVLREALVNVTPLLANFVEALNNLLSLVLNGQQAMNNTMGGLNQMGEKTNLIKALLDAIANIVNNVVSLLGGSGGGGGLTGGLAGGLLGGLTGGLGGSASGVASVPGIQLQLPIESALAKELSLCSVFIVNSVTFDIDKSTVLTREELSRIDTIKRSNASADVLLTIVLPFNVTALSVHQTLSERINIVLRDNLLDGVDLDFDIALLDYYEQLRYGQFLRRLRTILSDKYRISTTVGCHTMGSSKALLKSFNDHLDLISVVGVNMLEDELVDRTEEEFMLREYETEFISRLLQDGLRAEKMVLSVLTVGIVFNPGNYRVTRSLQRSQVGVLSYGQVCELLREKEAKCGSGKRPTCSLFGGKGAIVYDSDKTVEKRVEQAAKLGVRGVLILPNYDDSSNVCKGGVFPLYRALIDAVAAIELSRAEILCDASQRYADTDDRAVYYTYYKGRFQQNRCNTGTYFNEHLQLCTGDEYPQLVLMDRERVPSATEERPEYPTTEMSSTASTQSSTANSEVTETTPAHAALQQTLKSAMQTLDSALAYLDSIIYRVLSMVARMEDLERTMQLESTDPTPVIKSSTQAVSGTNNDPATSSLVVEDTQTVPSSTPQESTSSSSVLDSSLLPAGLPYF</sequence>
<keyword evidence="3" id="KW-0732">Signal</keyword>
<dbReference type="Pfam" id="PF00704">
    <property type="entry name" value="Glyco_hydro_18"/>
    <property type="match status" value="1"/>
</dbReference>
<dbReference type="InterPro" id="IPR036508">
    <property type="entry name" value="Chitin-bd_dom_sf"/>
</dbReference>
<dbReference type="GO" id="GO:0005783">
    <property type="term" value="C:endoplasmic reticulum"/>
    <property type="evidence" value="ECO:0007669"/>
    <property type="project" value="TreeGrafter"/>
</dbReference>
<dbReference type="Proteomes" id="UP000076408">
    <property type="component" value="Unassembled WGS sequence"/>
</dbReference>
<dbReference type="InterPro" id="IPR058757">
    <property type="entry name" value="UFSP2_MPN_N"/>
</dbReference>
<keyword evidence="12" id="KW-1185">Reference proteome</keyword>
<dbReference type="VEuPathDB" id="VectorBase:ASTEI20_038810"/>
<dbReference type="STRING" id="30069.A0A182YBN4"/>
<dbReference type="GO" id="GO:0005634">
    <property type="term" value="C:nucleus"/>
    <property type="evidence" value="ECO:0007669"/>
    <property type="project" value="TreeGrafter"/>
</dbReference>
<organism evidence="11 12">
    <name type="scientific">Anopheles stephensi</name>
    <name type="common">Indo-Pakistan malaria mosquito</name>
    <dbReference type="NCBI Taxonomy" id="30069"/>
    <lineage>
        <taxon>Eukaryota</taxon>
        <taxon>Metazoa</taxon>
        <taxon>Ecdysozoa</taxon>
        <taxon>Arthropoda</taxon>
        <taxon>Hexapoda</taxon>
        <taxon>Insecta</taxon>
        <taxon>Pterygota</taxon>
        <taxon>Neoptera</taxon>
        <taxon>Endopterygota</taxon>
        <taxon>Diptera</taxon>
        <taxon>Nematocera</taxon>
        <taxon>Culicoidea</taxon>
        <taxon>Culicidae</taxon>
        <taxon>Anophelinae</taxon>
        <taxon>Anopheles</taxon>
    </lineage>
</organism>
<name>A0A182YBN4_ANOST</name>
<evidence type="ECO:0000256" key="3">
    <source>
        <dbReference type="ARBA" id="ARBA00022729"/>
    </source>
</evidence>
<dbReference type="PANTHER" id="PTHR48153:SF2">
    <property type="entry name" value="UFM1-SPECIFIC PROTEASE 2"/>
    <property type="match status" value="1"/>
</dbReference>
<dbReference type="Pfam" id="PF26560">
    <property type="entry name" value="UFSP2_MPN_insect"/>
    <property type="match status" value="1"/>
</dbReference>
<dbReference type="Gene3D" id="3.90.70.130">
    <property type="match status" value="1"/>
</dbReference>
<dbReference type="OMA" id="KECLYEV"/>
<evidence type="ECO:0000256" key="6">
    <source>
        <dbReference type="ARBA" id="ARBA00022807"/>
    </source>
</evidence>
<dbReference type="GO" id="GO:0005975">
    <property type="term" value="P:carbohydrate metabolic process"/>
    <property type="evidence" value="ECO:0007669"/>
    <property type="project" value="InterPro"/>
</dbReference>
<keyword evidence="5" id="KW-0378">Hydrolase</keyword>
<reference evidence="12" key="1">
    <citation type="journal article" date="2014" name="Genome Biol.">
        <title>Genome analysis of a major urban malaria vector mosquito, Anopheles stephensi.</title>
        <authorList>
            <person name="Jiang X."/>
            <person name="Peery A."/>
            <person name="Hall A.B."/>
            <person name="Sharma A."/>
            <person name="Chen X.G."/>
            <person name="Waterhouse R.M."/>
            <person name="Komissarov A."/>
            <person name="Riehle M.M."/>
            <person name="Shouche Y."/>
            <person name="Sharakhova M.V."/>
            <person name="Lawson D."/>
            <person name="Pakpour N."/>
            <person name="Arensburger P."/>
            <person name="Davidson V.L."/>
            <person name="Eiglmeier K."/>
            <person name="Emrich S."/>
            <person name="George P."/>
            <person name="Kennedy R.C."/>
            <person name="Mane S.P."/>
            <person name="Maslen G."/>
            <person name="Oringanje C."/>
            <person name="Qi Y."/>
            <person name="Settlage R."/>
            <person name="Tojo M."/>
            <person name="Tubio J.M."/>
            <person name="Unger M.F."/>
            <person name="Wang B."/>
            <person name="Vernick K.D."/>
            <person name="Ribeiro J.M."/>
            <person name="James A.A."/>
            <person name="Michel K."/>
            <person name="Riehle M.A."/>
            <person name="Luckhart S."/>
            <person name="Sharakhov I.V."/>
            <person name="Tu Z."/>
        </authorList>
    </citation>
    <scope>NUCLEOTIDE SEQUENCE [LARGE SCALE GENOMIC DNA]</scope>
    <source>
        <strain evidence="12">Indian</strain>
    </source>
</reference>
<dbReference type="Pfam" id="PF07910">
    <property type="entry name" value="Peptidase_C78"/>
    <property type="match status" value="1"/>
</dbReference>
<dbReference type="VEuPathDB" id="VectorBase:ASTEI05870"/>
<dbReference type="InterPro" id="IPR002557">
    <property type="entry name" value="Chitin-bd_dom"/>
</dbReference>
<dbReference type="Gene3D" id="3.20.20.80">
    <property type="entry name" value="Glycosidases"/>
    <property type="match status" value="3"/>
</dbReference>
<feature type="compositionally biased region" description="Low complexity" evidence="9">
    <location>
        <begin position="2009"/>
        <end position="2022"/>
    </location>
</feature>
<dbReference type="VEuPathDB" id="VectorBase:ASTEI20_035314"/>
<dbReference type="Gene3D" id="2.170.140.10">
    <property type="entry name" value="Chitin binding domain"/>
    <property type="match status" value="1"/>
</dbReference>
<dbReference type="VEuPathDB" id="VectorBase:ASTEI20_040149"/>
<evidence type="ECO:0000256" key="1">
    <source>
        <dbReference type="ARBA" id="ARBA00008552"/>
    </source>
</evidence>
<dbReference type="PROSITE" id="PS50940">
    <property type="entry name" value="CHIT_BIND_II"/>
    <property type="match status" value="2"/>
</dbReference>
<dbReference type="InterPro" id="IPR049387">
    <property type="entry name" value="UFSP2-like_2nd"/>
</dbReference>
<comment type="function">
    <text evidence="7">Thiol protease which recognizes and hydrolyzes the peptide bond at the C-terminal Gly of UFM1, a ubiquitin-like modifier protein bound to a number of target proteins. Does not hydrolyze SUMO1 or ISG15 ubiquitin-like proteins.</text>
</comment>
<dbReference type="InterPro" id="IPR017853">
    <property type="entry name" value="GH"/>
</dbReference>
<feature type="compositionally biased region" description="Polar residues" evidence="9">
    <location>
        <begin position="2023"/>
        <end position="2032"/>
    </location>
</feature>
<evidence type="ECO:0000313" key="11">
    <source>
        <dbReference type="EnsemblMetazoa" id="ASTEI05870-PA"/>
    </source>
</evidence>
<evidence type="ECO:0000313" key="12">
    <source>
        <dbReference type="Proteomes" id="UP000076408"/>
    </source>
</evidence>
<dbReference type="EnsemblMetazoa" id="ASTEI05870-RA">
    <property type="protein sequence ID" value="ASTEI05870-PA"/>
    <property type="gene ID" value="ASTEI05870"/>
</dbReference>
<keyword evidence="6" id="KW-0788">Thiol protease</keyword>
<feature type="region of interest" description="Disordered" evidence="9">
    <location>
        <begin position="1997"/>
        <end position="2032"/>
    </location>
</feature>
<dbReference type="InterPro" id="IPR001223">
    <property type="entry name" value="Glyco_hydro18_cat"/>
</dbReference>
<dbReference type="SUPFAM" id="SSF57625">
    <property type="entry name" value="Invertebrate chitin-binding proteins"/>
    <property type="match status" value="2"/>
</dbReference>
<feature type="domain" description="Chitin-binding type-2" evidence="10">
    <location>
        <begin position="881"/>
        <end position="940"/>
    </location>
</feature>
<evidence type="ECO:0000256" key="2">
    <source>
        <dbReference type="ARBA" id="ARBA00022670"/>
    </source>
</evidence>
<feature type="domain" description="Chitin-binding type-2" evidence="10">
    <location>
        <begin position="1361"/>
        <end position="1420"/>
    </location>
</feature>
<reference evidence="11" key="2">
    <citation type="submission" date="2020-05" db="UniProtKB">
        <authorList>
            <consortium name="EnsemblMetazoa"/>
        </authorList>
    </citation>
    <scope>IDENTIFICATION</scope>
    <source>
        <strain evidence="11">Indian</strain>
    </source>
</reference>
<protein>
    <recommendedName>
        <fullName evidence="8">Probable Ufm1-specific protease 2</fullName>
    </recommendedName>
</protein>
<feature type="compositionally biased region" description="Basic and acidic residues" evidence="9">
    <location>
        <begin position="1997"/>
        <end position="2006"/>
    </location>
</feature>
<dbReference type="InterPro" id="IPR012462">
    <property type="entry name" value="UFSP1/2_DUB_cat"/>
</dbReference>
<dbReference type="GO" id="GO:0071567">
    <property type="term" value="F:deUFMylase activity"/>
    <property type="evidence" value="ECO:0007669"/>
    <property type="project" value="TreeGrafter"/>
</dbReference>
<evidence type="ECO:0000256" key="5">
    <source>
        <dbReference type="ARBA" id="ARBA00022801"/>
    </source>
</evidence>
<dbReference type="VEuPathDB" id="VectorBase:ASTE008474"/>
<comment type="similarity">
    <text evidence="1">Belongs to the peptidase C78 family.</text>
</comment>
<dbReference type="FunFam" id="3.90.70.130:FF:000001">
    <property type="entry name" value="Probable Ufm1-specific protease 2"/>
    <property type="match status" value="1"/>
</dbReference>
<feature type="compositionally biased region" description="Low complexity" evidence="9">
    <location>
        <begin position="2111"/>
        <end position="2130"/>
    </location>
</feature>
<dbReference type="GO" id="GO:0005576">
    <property type="term" value="C:extracellular region"/>
    <property type="evidence" value="ECO:0007669"/>
    <property type="project" value="InterPro"/>
</dbReference>
<evidence type="ECO:0000256" key="9">
    <source>
        <dbReference type="SAM" id="MobiDB-lite"/>
    </source>
</evidence>
<dbReference type="GO" id="GO:0008061">
    <property type="term" value="F:chitin binding"/>
    <property type="evidence" value="ECO:0007669"/>
    <property type="project" value="InterPro"/>
</dbReference>
<evidence type="ECO:0000256" key="4">
    <source>
        <dbReference type="ARBA" id="ARBA00022786"/>
    </source>
</evidence>
<dbReference type="Pfam" id="PF20908">
    <property type="entry name" value="UfSP2_N"/>
    <property type="match status" value="1"/>
</dbReference>
<evidence type="ECO:0000256" key="8">
    <source>
        <dbReference type="ARBA" id="ARBA00073264"/>
    </source>
</evidence>
<feature type="compositionally biased region" description="Polar residues" evidence="9">
    <location>
        <begin position="2077"/>
        <end position="2106"/>
    </location>
</feature>
<evidence type="ECO:0000256" key="7">
    <source>
        <dbReference type="ARBA" id="ARBA00057559"/>
    </source>
</evidence>
<keyword evidence="2" id="KW-0645">Protease</keyword>
<dbReference type="Gene3D" id="3.10.50.10">
    <property type="match status" value="1"/>
</dbReference>
<dbReference type="SUPFAM" id="SSF51445">
    <property type="entry name" value="(Trans)glycosidases"/>
    <property type="match status" value="3"/>
</dbReference>